<comment type="caution">
    <text evidence="7">The sequence shown here is derived from an EMBL/GenBank/DDBJ whole genome shotgun (WGS) entry which is preliminary data.</text>
</comment>
<evidence type="ECO:0000256" key="4">
    <source>
        <dbReference type="SAM" id="MobiDB-lite"/>
    </source>
</evidence>
<evidence type="ECO:0000259" key="6">
    <source>
        <dbReference type="Pfam" id="PF22916"/>
    </source>
</evidence>
<gene>
    <name evidence="7" type="ORF">CTAYLR_001566</name>
</gene>
<dbReference type="Pfam" id="PF22916">
    <property type="entry name" value="UTP25_NTPase-like"/>
    <property type="match status" value="1"/>
</dbReference>
<dbReference type="InterPro" id="IPR010678">
    <property type="entry name" value="UTP25"/>
</dbReference>
<evidence type="ECO:0000313" key="7">
    <source>
        <dbReference type="EMBL" id="KAJ8603019.1"/>
    </source>
</evidence>
<feature type="compositionally biased region" description="Basic residues" evidence="4">
    <location>
        <begin position="1"/>
        <end position="18"/>
    </location>
</feature>
<feature type="region of interest" description="Disordered" evidence="4">
    <location>
        <begin position="58"/>
        <end position="105"/>
    </location>
</feature>
<dbReference type="GO" id="GO:0000462">
    <property type="term" value="P:maturation of SSU-rRNA from tricistronic rRNA transcript (SSU-rRNA, 5.8S rRNA, LSU-rRNA)"/>
    <property type="evidence" value="ECO:0007669"/>
    <property type="project" value="TreeGrafter"/>
</dbReference>
<dbReference type="InterPro" id="IPR053940">
    <property type="entry name" value="UTP25_NTPase-like"/>
</dbReference>
<dbReference type="PANTHER" id="PTHR12933:SF0">
    <property type="entry name" value="U3 SMALL NUCLEOLAR RNA-ASSOCIATED PROTEIN 25 HOMOLOG"/>
    <property type="match status" value="1"/>
</dbReference>
<comment type="subcellular location">
    <subcellularLocation>
        <location evidence="1">Nucleus</location>
        <location evidence="1">Nucleolus</location>
    </subcellularLocation>
</comment>
<dbReference type="PANTHER" id="PTHR12933">
    <property type="entry name" value="ORF PROTEIN-RELATED"/>
    <property type="match status" value="1"/>
</dbReference>
<proteinExistence type="inferred from homology"/>
<dbReference type="Proteomes" id="UP001230188">
    <property type="component" value="Unassembled WGS sequence"/>
</dbReference>
<evidence type="ECO:0000256" key="2">
    <source>
        <dbReference type="ARBA" id="ARBA00009223"/>
    </source>
</evidence>
<protein>
    <recommendedName>
        <fullName evidence="9">U3 small nucleolar RNA-associated protein 25</fullName>
    </recommendedName>
</protein>
<keyword evidence="8" id="KW-1185">Reference proteome</keyword>
<name>A0AAD7XLN5_9STRA</name>
<sequence length="778" mass="86260">MKRRRRHHNQGKRSKARRAYTDEPDEMVEARRSGLTQERSDSLRRRWLRAEERRFELTKVAKFAKPVAPPKPKGRTNRQRRNERRKRPEPPAESWPTNRAVRRAEDAVGWDEAAAELGVAAAAAAATQKEEEEEAAAEPVEASLDDDDDDDDDDEKREVSDVESEEEARGEVADEALERCGVSDARTGVVEAQFGACLTAEECAVLKERSPAYESVEGSGEFERWAWSGRALSLDGLESEVDRLCATVRSAVGDLNPAQLGLLRALAPYRDVVATNAEAAGKRTRHARLLSAALAHCVDHALRCRARVARRDKKVGKGRGDEEEGRDQGFTRPRVLVLVPTRGAAHEAVLEIERLVGDRASIANRRAFEDEFGKGSDDGRAGPPDWAEVFGANTDDDCEMGIALTPGRGKKREVGTSFGVAVKLMSPPEDSDVVVASPLAIRLKLERDQAPDWLSSIEIALVVRAEVMLMQNWDHVEAALAACNRRPRALDSLRCDLSRLRKPLLEDGNQGHACRQTIVLSRFSDPRLRALVDAPGRSTAAREFFDEPRFRNRAGAARLAAPPVPDIASPLATALEAGGRHVFQFVRAPTPAEAADAKVRHLKTKLLPPLLKNGTPGTLVVCHSYHEFLACRAALRTAAANFVAVHDYSRGSEVSRARSRFYHAEVPILLYSARAHFYHRYRLRGAHRLIFVSPPDFAHFYAELVNFMFDKQSPDQTLKKKHVLLLYTSFDALAIERIVGARRARAMLAQAANNPFAATADAHIFENDDDQDDDARGL</sequence>
<evidence type="ECO:0000313" key="8">
    <source>
        <dbReference type="Proteomes" id="UP001230188"/>
    </source>
</evidence>
<feature type="region of interest" description="Disordered" evidence="4">
    <location>
        <begin position="121"/>
        <end position="175"/>
    </location>
</feature>
<feature type="domain" description="UTP25 C-terminal" evidence="5">
    <location>
        <begin position="580"/>
        <end position="751"/>
    </location>
</feature>
<dbReference type="InterPro" id="IPR053939">
    <property type="entry name" value="UTP25_C"/>
</dbReference>
<dbReference type="GO" id="GO:0019843">
    <property type="term" value="F:rRNA binding"/>
    <property type="evidence" value="ECO:0007669"/>
    <property type="project" value="TreeGrafter"/>
</dbReference>
<feature type="domain" description="UTP25 NTP hydrolase-like" evidence="6">
    <location>
        <begin position="269"/>
        <end position="533"/>
    </location>
</feature>
<evidence type="ECO:0000259" key="5">
    <source>
        <dbReference type="Pfam" id="PF06862"/>
    </source>
</evidence>
<feature type="region of interest" description="Disordered" evidence="4">
    <location>
        <begin position="1"/>
        <end position="43"/>
    </location>
</feature>
<reference evidence="7" key="1">
    <citation type="submission" date="2023-01" db="EMBL/GenBank/DDBJ databases">
        <title>Metagenome sequencing of chrysophaentin producing Chrysophaeum taylorii.</title>
        <authorList>
            <person name="Davison J."/>
            <person name="Bewley C."/>
        </authorList>
    </citation>
    <scope>NUCLEOTIDE SEQUENCE</scope>
    <source>
        <strain evidence="7">NIES-1699</strain>
    </source>
</reference>
<feature type="compositionally biased region" description="Basic and acidic residues" evidence="4">
    <location>
        <begin position="28"/>
        <end position="43"/>
    </location>
</feature>
<feature type="compositionally biased region" description="Acidic residues" evidence="4">
    <location>
        <begin position="143"/>
        <end position="166"/>
    </location>
</feature>
<keyword evidence="3" id="KW-0539">Nucleus</keyword>
<dbReference type="AlphaFoldDB" id="A0AAD7XLN5"/>
<dbReference type="GO" id="GO:0032040">
    <property type="term" value="C:small-subunit processome"/>
    <property type="evidence" value="ECO:0007669"/>
    <property type="project" value="TreeGrafter"/>
</dbReference>
<accession>A0AAD7XLN5</accession>
<comment type="similarity">
    <text evidence="2">Belongs to the UTP25 family.</text>
</comment>
<dbReference type="GO" id="GO:0034511">
    <property type="term" value="F:U3 snoRNA binding"/>
    <property type="evidence" value="ECO:0007669"/>
    <property type="project" value="InterPro"/>
</dbReference>
<evidence type="ECO:0000256" key="1">
    <source>
        <dbReference type="ARBA" id="ARBA00004604"/>
    </source>
</evidence>
<organism evidence="7 8">
    <name type="scientific">Chrysophaeum taylorii</name>
    <dbReference type="NCBI Taxonomy" id="2483200"/>
    <lineage>
        <taxon>Eukaryota</taxon>
        <taxon>Sar</taxon>
        <taxon>Stramenopiles</taxon>
        <taxon>Ochrophyta</taxon>
        <taxon>Pelagophyceae</taxon>
        <taxon>Pelagomonadales</taxon>
        <taxon>Pelagomonadaceae</taxon>
        <taxon>Chrysophaeum</taxon>
    </lineage>
</organism>
<dbReference type="Pfam" id="PF06862">
    <property type="entry name" value="Utp25_C"/>
    <property type="match status" value="1"/>
</dbReference>
<feature type="compositionally biased region" description="Basic residues" evidence="4">
    <location>
        <begin position="72"/>
        <end position="87"/>
    </location>
</feature>
<dbReference type="EMBL" id="JAQMWT010000362">
    <property type="protein sequence ID" value="KAJ8603019.1"/>
    <property type="molecule type" value="Genomic_DNA"/>
</dbReference>
<evidence type="ECO:0008006" key="9">
    <source>
        <dbReference type="Google" id="ProtNLM"/>
    </source>
</evidence>
<evidence type="ECO:0000256" key="3">
    <source>
        <dbReference type="ARBA" id="ARBA00023242"/>
    </source>
</evidence>